<dbReference type="Proteomes" id="UP001597405">
    <property type="component" value="Unassembled WGS sequence"/>
</dbReference>
<comment type="caution">
    <text evidence="1">The sequence shown here is derived from an EMBL/GenBank/DDBJ whole genome shotgun (WGS) entry which is preliminary data.</text>
</comment>
<evidence type="ECO:0000313" key="2">
    <source>
        <dbReference type="Proteomes" id="UP001597405"/>
    </source>
</evidence>
<dbReference type="RefSeq" id="WP_379097525.1">
    <property type="nucleotide sequence ID" value="NZ_JBHUGZ010000007.1"/>
</dbReference>
<sequence length="329" mass="36784">MFENLQRELERLSRTTSISVPIESDADGYHDRECPATECMFSFKIHSDDWRDIVRDEEVFCPSCRHAAPAKSWYTTEQVEQAKEYALNKLKSGINAAMRADADASKRRQNRNSFIRITLEVKGGHDTLLVPLSAAKPMQLKTTCEGCNCRYSYIGAAYFCPSCGKNSATHTFTQTLAAIRTAANLGPTLRQTLDVDAAEIMTRTLLEKAMQDTVTSFQRLCEQLYEAKTGAAARRNAFQSLDAGSDLWEPIVKESYADMLGTADLGRLRIFFQQRHLLAHQQGMVDSDYVQRSGDASYQVGQRLVVRDTGVLQFADLVERLGAALIAKV</sequence>
<evidence type="ECO:0000313" key="1">
    <source>
        <dbReference type="EMBL" id="MFD1983326.1"/>
    </source>
</evidence>
<proteinExistence type="predicted"/>
<evidence type="ECO:0008006" key="3">
    <source>
        <dbReference type="Google" id="ProtNLM"/>
    </source>
</evidence>
<keyword evidence="2" id="KW-1185">Reference proteome</keyword>
<name>A0ABW4U8C7_9HYPH</name>
<reference evidence="2" key="1">
    <citation type="journal article" date="2019" name="Int. J. Syst. Evol. Microbiol.">
        <title>The Global Catalogue of Microorganisms (GCM) 10K type strain sequencing project: providing services to taxonomists for standard genome sequencing and annotation.</title>
        <authorList>
            <consortium name="The Broad Institute Genomics Platform"/>
            <consortium name="The Broad Institute Genome Sequencing Center for Infectious Disease"/>
            <person name="Wu L."/>
            <person name="Ma J."/>
        </authorList>
    </citation>
    <scope>NUCLEOTIDE SEQUENCE [LARGE SCALE GENOMIC DNA]</scope>
    <source>
        <strain evidence="2">CGMCC 1.16225</strain>
    </source>
</reference>
<protein>
    <recommendedName>
        <fullName evidence="3">Zinc ribbon domain-containing protein</fullName>
    </recommendedName>
</protein>
<dbReference type="EMBL" id="JBHUGZ010000007">
    <property type="protein sequence ID" value="MFD1983326.1"/>
    <property type="molecule type" value="Genomic_DNA"/>
</dbReference>
<gene>
    <name evidence="1" type="ORF">ACFSOZ_11675</name>
</gene>
<accession>A0ABW4U8C7</accession>
<organism evidence="1 2">
    <name type="scientific">Mesorhizobium newzealandense</name>
    <dbReference type="NCBI Taxonomy" id="1300302"/>
    <lineage>
        <taxon>Bacteria</taxon>
        <taxon>Pseudomonadati</taxon>
        <taxon>Pseudomonadota</taxon>
        <taxon>Alphaproteobacteria</taxon>
        <taxon>Hyphomicrobiales</taxon>
        <taxon>Phyllobacteriaceae</taxon>
        <taxon>Mesorhizobium</taxon>
    </lineage>
</organism>